<accession>A0A8S5TLT6</accession>
<proteinExistence type="predicted"/>
<dbReference type="EMBL" id="BK032850">
    <property type="protein sequence ID" value="DAF64080.1"/>
    <property type="molecule type" value="Genomic_DNA"/>
</dbReference>
<evidence type="ECO:0000313" key="1">
    <source>
        <dbReference type="EMBL" id="DAF64080.1"/>
    </source>
</evidence>
<sequence>MFENRVCFSVRGEFGAEMKFDPEAEIPREELERSIDKNVLLEMMCLDQLGYTGEDVTFISPEEYDKQYGDDDDG</sequence>
<name>A0A8S5TLT6_9CAUD</name>
<organism evidence="1">
    <name type="scientific">Podoviridae sp. ctO1718</name>
    <dbReference type="NCBI Taxonomy" id="2827733"/>
    <lineage>
        <taxon>Viruses</taxon>
        <taxon>Duplodnaviria</taxon>
        <taxon>Heunggongvirae</taxon>
        <taxon>Uroviricota</taxon>
        <taxon>Caudoviricetes</taxon>
    </lineage>
</organism>
<protein>
    <submittedName>
        <fullName evidence="1">Uncharacterized protein</fullName>
    </submittedName>
</protein>
<reference evidence="1" key="1">
    <citation type="journal article" date="2021" name="Proc. Natl. Acad. Sci. U.S.A.">
        <title>A Catalog of Tens of Thousands of Viruses from Human Metagenomes Reveals Hidden Associations with Chronic Diseases.</title>
        <authorList>
            <person name="Tisza M.J."/>
            <person name="Buck C.B."/>
        </authorList>
    </citation>
    <scope>NUCLEOTIDE SEQUENCE</scope>
    <source>
        <strain evidence="1">CtO1718</strain>
    </source>
</reference>